<reference evidence="2 3" key="1">
    <citation type="submission" date="2014-02" db="EMBL/GenBank/DDBJ databases">
        <title>The genome sequence of Colletotrichum salicis CBS 607.94.</title>
        <authorList>
            <person name="Baroncelli R."/>
            <person name="Thon M.R."/>
        </authorList>
    </citation>
    <scope>NUCLEOTIDE SEQUENCE [LARGE SCALE GENOMIC DNA]</scope>
    <source>
        <strain evidence="2 3">CBS 607.94</strain>
    </source>
</reference>
<gene>
    <name evidence="2" type="ORF">CSAL01_02749</name>
</gene>
<keyword evidence="3" id="KW-1185">Reference proteome</keyword>
<evidence type="ECO:0000313" key="3">
    <source>
        <dbReference type="Proteomes" id="UP000070121"/>
    </source>
</evidence>
<feature type="compositionally biased region" description="Basic and acidic residues" evidence="1">
    <location>
        <begin position="9"/>
        <end position="20"/>
    </location>
</feature>
<evidence type="ECO:0000256" key="1">
    <source>
        <dbReference type="SAM" id="MobiDB-lite"/>
    </source>
</evidence>
<comment type="caution">
    <text evidence="2">The sequence shown here is derived from an EMBL/GenBank/DDBJ whole genome shotgun (WGS) entry which is preliminary data.</text>
</comment>
<dbReference type="Proteomes" id="UP000070121">
    <property type="component" value="Unassembled WGS sequence"/>
</dbReference>
<organism evidence="2 3">
    <name type="scientific">Colletotrichum salicis</name>
    <dbReference type="NCBI Taxonomy" id="1209931"/>
    <lineage>
        <taxon>Eukaryota</taxon>
        <taxon>Fungi</taxon>
        <taxon>Dikarya</taxon>
        <taxon>Ascomycota</taxon>
        <taxon>Pezizomycotina</taxon>
        <taxon>Sordariomycetes</taxon>
        <taxon>Hypocreomycetidae</taxon>
        <taxon>Glomerellales</taxon>
        <taxon>Glomerellaceae</taxon>
        <taxon>Colletotrichum</taxon>
        <taxon>Colletotrichum acutatum species complex</taxon>
    </lineage>
</organism>
<proteinExistence type="predicted"/>
<accession>A0A135V7C5</accession>
<feature type="region of interest" description="Disordered" evidence="1">
    <location>
        <begin position="1"/>
        <end position="21"/>
    </location>
</feature>
<dbReference type="EMBL" id="JFFI01000294">
    <property type="protein sequence ID" value="KXH68492.1"/>
    <property type="molecule type" value="Genomic_DNA"/>
</dbReference>
<protein>
    <submittedName>
        <fullName evidence="2">Uncharacterized protein</fullName>
    </submittedName>
</protein>
<evidence type="ECO:0000313" key="2">
    <source>
        <dbReference type="EMBL" id="KXH68492.1"/>
    </source>
</evidence>
<name>A0A135V7C5_9PEZI</name>
<dbReference type="AlphaFoldDB" id="A0A135V7C5"/>
<sequence length="97" mass="10815">MSAYHRHKVNAESRLSDRKAQGTLAPQYRMVLTQAAPKAKSSLPALWDPGLPKFFEIEDDVPPSSLNISPLLHILKDPSIRPLVQRAQCMNLKLVGN</sequence>